<reference evidence="16" key="1">
    <citation type="submission" date="2019-06" db="EMBL/GenBank/DDBJ databases">
        <title>Draft genome sequence of the griseofulvin-producing fungus Xylaria cubensis strain G536.</title>
        <authorList>
            <person name="Mead M.E."/>
            <person name="Raja H.A."/>
            <person name="Steenwyk J.L."/>
            <person name="Knowles S.L."/>
            <person name="Oberlies N.H."/>
            <person name="Rokas A."/>
        </authorList>
    </citation>
    <scope>NUCLEOTIDE SEQUENCE [LARGE SCALE GENOMIC DNA]</scope>
    <source>
        <strain evidence="16">G536</strain>
    </source>
</reference>
<evidence type="ECO:0000256" key="12">
    <source>
        <dbReference type="ARBA" id="ARBA00023242"/>
    </source>
</evidence>
<gene>
    <name evidence="15" type="ORF">FHL15_008068</name>
</gene>
<proteinExistence type="inferred from homology"/>
<evidence type="ECO:0000256" key="8">
    <source>
        <dbReference type="ARBA" id="ARBA00022895"/>
    </source>
</evidence>
<evidence type="ECO:0000256" key="5">
    <source>
        <dbReference type="ARBA" id="ARBA00019746"/>
    </source>
</evidence>
<protein>
    <recommendedName>
        <fullName evidence="5">EKC/KEOPS complex subunit GON7</fullName>
    </recommendedName>
</protein>
<comment type="subunit">
    <text evidence="4">Component of the EKC/KEOPS complex composed of at least BUD32, CGI121, GON7, KAE1 and PCC1; the whole complex dimerizes.</text>
</comment>
<comment type="function">
    <text evidence="13">Component of the EKC/KEOPS complex that is required for the formation of a threonylcarbamoyl group on adenosine at position 37 (t(6)A37) in tRNAs that read codons beginning with adenine. The complex is probably involved in the transfer of the threonylcarbamoyl moiety of threonylcarbamoyl-AMP (TC-AMP) to the N6 group of A37. GON7 likely plays a supporting role to the catalytic subunit KAE1 in the complex. The EKC/KEOPS complex also promotes both telomere uncapping and telomere elongation. The complex is required for efficient recruitment of transcriptional coactivators.</text>
</comment>
<evidence type="ECO:0000256" key="11">
    <source>
        <dbReference type="ARBA" id="ARBA00023163"/>
    </source>
</evidence>
<keyword evidence="9" id="KW-0805">Transcription regulation</keyword>
<dbReference type="EMBL" id="VFLP01000049">
    <property type="protein sequence ID" value="TRX91086.1"/>
    <property type="molecule type" value="Genomic_DNA"/>
</dbReference>
<evidence type="ECO:0000313" key="16">
    <source>
        <dbReference type="Proteomes" id="UP000319160"/>
    </source>
</evidence>
<evidence type="ECO:0000256" key="4">
    <source>
        <dbReference type="ARBA" id="ARBA00011534"/>
    </source>
</evidence>
<dbReference type="GO" id="GO:0005634">
    <property type="term" value="C:nucleus"/>
    <property type="evidence" value="ECO:0007669"/>
    <property type="project" value="UniProtKB-SubCell"/>
</dbReference>
<dbReference type="GO" id="GO:0008033">
    <property type="term" value="P:tRNA processing"/>
    <property type="evidence" value="ECO:0007669"/>
    <property type="project" value="UniProtKB-KW"/>
</dbReference>
<feature type="region of interest" description="Disordered" evidence="14">
    <location>
        <begin position="82"/>
        <end position="110"/>
    </location>
</feature>
<dbReference type="AlphaFoldDB" id="A0A553HSZ4"/>
<feature type="compositionally biased region" description="Acidic residues" evidence="14">
    <location>
        <begin position="95"/>
        <end position="110"/>
    </location>
</feature>
<keyword evidence="12" id="KW-0539">Nucleus</keyword>
<evidence type="ECO:0000313" key="15">
    <source>
        <dbReference type="EMBL" id="TRX91086.1"/>
    </source>
</evidence>
<evidence type="ECO:0000256" key="13">
    <source>
        <dbReference type="ARBA" id="ARBA00025393"/>
    </source>
</evidence>
<evidence type="ECO:0000256" key="1">
    <source>
        <dbReference type="ARBA" id="ARBA00004123"/>
    </source>
</evidence>
<keyword evidence="10" id="KW-0010">Activator</keyword>
<dbReference type="InterPro" id="IPR014849">
    <property type="entry name" value="EKC/KEOPS_Gon7"/>
</dbReference>
<evidence type="ECO:0000256" key="9">
    <source>
        <dbReference type="ARBA" id="ARBA00023015"/>
    </source>
</evidence>
<feature type="compositionally biased region" description="Polar residues" evidence="14">
    <location>
        <begin position="14"/>
        <end position="23"/>
    </location>
</feature>
<comment type="similarity">
    <text evidence="3">Belongs to the GON7 family.</text>
</comment>
<accession>A0A553HSZ4</accession>
<dbReference type="Pfam" id="PF08738">
    <property type="entry name" value="Gon7"/>
    <property type="match status" value="1"/>
</dbReference>
<dbReference type="Proteomes" id="UP000319160">
    <property type="component" value="Unassembled WGS sequence"/>
</dbReference>
<feature type="compositionally biased region" description="Low complexity" evidence="14">
    <location>
        <begin position="24"/>
        <end position="42"/>
    </location>
</feature>
<keyword evidence="11" id="KW-0804">Transcription</keyword>
<dbReference type="OrthoDB" id="2288868at2759"/>
<sequence length="110" mass="11742">MASQTPKTVHLKATYTSPTQPEGQSISSIPLSLPTSQSSQSLADKTTYLASLRAATIATQETVNAALTARMEEDIARNALDKAAAGGEKKKVDEVAEEENYGEEDPEDDE</sequence>
<evidence type="ECO:0000256" key="3">
    <source>
        <dbReference type="ARBA" id="ARBA00008529"/>
    </source>
</evidence>
<evidence type="ECO:0000256" key="2">
    <source>
        <dbReference type="ARBA" id="ARBA00004574"/>
    </source>
</evidence>
<evidence type="ECO:0000256" key="6">
    <source>
        <dbReference type="ARBA" id="ARBA00022454"/>
    </source>
</evidence>
<keyword evidence="8" id="KW-0779">Telomere</keyword>
<organism evidence="15 16">
    <name type="scientific">Xylaria flabelliformis</name>
    <dbReference type="NCBI Taxonomy" id="2512241"/>
    <lineage>
        <taxon>Eukaryota</taxon>
        <taxon>Fungi</taxon>
        <taxon>Dikarya</taxon>
        <taxon>Ascomycota</taxon>
        <taxon>Pezizomycotina</taxon>
        <taxon>Sordariomycetes</taxon>
        <taxon>Xylariomycetidae</taxon>
        <taxon>Xylariales</taxon>
        <taxon>Xylariaceae</taxon>
        <taxon>Xylaria</taxon>
    </lineage>
</organism>
<name>A0A553HSZ4_9PEZI</name>
<comment type="caution">
    <text evidence="15">The sequence shown here is derived from an EMBL/GenBank/DDBJ whole genome shotgun (WGS) entry which is preliminary data.</text>
</comment>
<keyword evidence="7" id="KW-0819">tRNA processing</keyword>
<keyword evidence="6" id="KW-0158">Chromosome</keyword>
<dbReference type="GO" id="GO:0000781">
    <property type="term" value="C:chromosome, telomeric region"/>
    <property type="evidence" value="ECO:0007669"/>
    <property type="project" value="UniProtKB-SubCell"/>
</dbReference>
<keyword evidence="16" id="KW-1185">Reference proteome</keyword>
<evidence type="ECO:0000256" key="7">
    <source>
        <dbReference type="ARBA" id="ARBA00022694"/>
    </source>
</evidence>
<evidence type="ECO:0000256" key="14">
    <source>
        <dbReference type="SAM" id="MobiDB-lite"/>
    </source>
</evidence>
<comment type="subcellular location">
    <subcellularLocation>
        <location evidence="2">Chromosome</location>
        <location evidence="2">Telomere</location>
    </subcellularLocation>
    <subcellularLocation>
        <location evidence="1">Nucleus</location>
    </subcellularLocation>
</comment>
<evidence type="ECO:0000256" key="10">
    <source>
        <dbReference type="ARBA" id="ARBA00023159"/>
    </source>
</evidence>
<feature type="region of interest" description="Disordered" evidence="14">
    <location>
        <begin position="1"/>
        <end position="42"/>
    </location>
</feature>